<sequence>MKLRGAGLKAFANDRSPSTHTKEGQDDQDDDDKTDDIDDTVHYLFLFKRRRDRFSQKRHNDASQRKQCSRGASSVHRAVISKRNGPSHALALRRGQAVGDGGAGTNVQSTFRADPLPTHLRIIFGFFDLFEEIKGGIIELYQLYISHLIKIQMVRNQASSAFHRKGFPNG</sequence>
<evidence type="ECO:0000256" key="1">
    <source>
        <dbReference type="SAM" id="MobiDB-lite"/>
    </source>
</evidence>
<dbReference type="Proteomes" id="UP000297972">
    <property type="component" value="Unassembled WGS sequence"/>
</dbReference>
<organism evidence="2 3">
    <name type="scientific">Paracoccus liaowanqingii</name>
    <dbReference type="NCBI Taxonomy" id="2560053"/>
    <lineage>
        <taxon>Bacteria</taxon>
        <taxon>Pseudomonadati</taxon>
        <taxon>Pseudomonadota</taxon>
        <taxon>Alphaproteobacteria</taxon>
        <taxon>Rhodobacterales</taxon>
        <taxon>Paracoccaceae</taxon>
        <taxon>Paracoccus</taxon>
    </lineage>
</organism>
<name>A0A4Z1BZ60_9RHOB</name>
<evidence type="ECO:0000313" key="3">
    <source>
        <dbReference type="Proteomes" id="UP000297972"/>
    </source>
</evidence>
<dbReference type="EMBL" id="SRPG01000114">
    <property type="protein sequence ID" value="TGN58601.1"/>
    <property type="molecule type" value="Genomic_DNA"/>
</dbReference>
<comment type="caution">
    <text evidence="2">The sequence shown here is derived from an EMBL/GenBank/DDBJ whole genome shotgun (WGS) entry which is preliminary data.</text>
</comment>
<evidence type="ECO:0000313" key="2">
    <source>
        <dbReference type="EMBL" id="TGN58601.1"/>
    </source>
</evidence>
<feature type="region of interest" description="Disordered" evidence="1">
    <location>
        <begin position="1"/>
        <end position="35"/>
    </location>
</feature>
<gene>
    <name evidence="2" type="ORF">E4L95_12385</name>
</gene>
<reference evidence="2 3" key="1">
    <citation type="submission" date="2019-03" db="EMBL/GenBank/DDBJ databases">
        <authorList>
            <person name="Li J."/>
        </authorList>
    </citation>
    <scope>NUCLEOTIDE SEQUENCE [LARGE SCALE GENOMIC DNA]</scope>
    <source>
        <strain evidence="2 3">3058</strain>
    </source>
</reference>
<protein>
    <submittedName>
        <fullName evidence="2">Uncharacterized protein</fullName>
    </submittedName>
</protein>
<dbReference type="AlphaFoldDB" id="A0A4Z1BZ60"/>
<accession>A0A4Z1BZ60</accession>
<keyword evidence="3" id="KW-1185">Reference proteome</keyword>
<feature type="compositionally biased region" description="Acidic residues" evidence="1">
    <location>
        <begin position="26"/>
        <end position="35"/>
    </location>
</feature>
<dbReference type="RefSeq" id="WP_135817878.1">
    <property type="nucleotide sequence ID" value="NZ_SRPG01000114.1"/>
</dbReference>
<proteinExistence type="predicted"/>